<evidence type="ECO:0000313" key="1">
    <source>
        <dbReference type="EMBL" id="TGJ67235.1"/>
    </source>
</evidence>
<evidence type="ECO:0000313" key="2">
    <source>
        <dbReference type="Proteomes" id="UP000297595"/>
    </source>
</evidence>
<dbReference type="AlphaFoldDB" id="A0A7C8K6L7"/>
<dbReference type="InterPro" id="IPR001810">
    <property type="entry name" value="F-box_dom"/>
</dbReference>
<proteinExistence type="predicted"/>
<gene>
    <name evidence="1" type="ORF">EYR41_008803</name>
</gene>
<organism evidence="1 2">
    <name type="scientific">Orbilia oligospora</name>
    <name type="common">Nematode-trapping fungus</name>
    <name type="synonym">Arthrobotrys oligospora</name>
    <dbReference type="NCBI Taxonomy" id="2813651"/>
    <lineage>
        <taxon>Eukaryota</taxon>
        <taxon>Fungi</taxon>
        <taxon>Dikarya</taxon>
        <taxon>Ascomycota</taxon>
        <taxon>Pezizomycotina</taxon>
        <taxon>Orbiliomycetes</taxon>
        <taxon>Orbiliales</taxon>
        <taxon>Orbiliaceae</taxon>
        <taxon>Orbilia</taxon>
    </lineage>
</organism>
<sequence>MKSTLLKLPAEIWYQIFTSLTYFDLHERLKPANRLFRSLVVGSKVRLHGLTATIWNQVIHHELDYHDLRSLSRVSPDFRFFVKRNKSDDILTTRRRLPLHRRPGGLNPAQITLHPAGLQGTRLELHPFFYNMAMDKKKALFFYMAPSARPRFVAAKSLSIERFVYSTQQPRGFFAPRTVLSENATYPPVAGFAIELNKTRKVQVWPKQADGRPAAVTVGDVVQVLGEAIDTTLQLGLVHGEFYTVFQELSSKNVRGCMSLSLFASYVGEFGGVKLLEPKFETYLNGKKELSCSLSPPQLEKLYPPLV</sequence>
<dbReference type="PROSITE" id="PS50181">
    <property type="entry name" value="FBOX"/>
    <property type="match status" value="1"/>
</dbReference>
<reference evidence="1 2" key="1">
    <citation type="submission" date="2019-03" db="EMBL/GenBank/DDBJ databases">
        <title>Nematode-trapping fungi genome.</title>
        <authorList>
            <person name="Vidal-Diez De Ulzurrun G."/>
        </authorList>
    </citation>
    <scope>NUCLEOTIDE SEQUENCE [LARGE SCALE GENOMIC DNA]</scope>
    <source>
        <strain evidence="1 2">TWF154</strain>
    </source>
</reference>
<protein>
    <submittedName>
        <fullName evidence="1">Uncharacterized protein</fullName>
    </submittedName>
</protein>
<dbReference type="EMBL" id="SOZJ01000005">
    <property type="protein sequence ID" value="TGJ67235.1"/>
    <property type="molecule type" value="Genomic_DNA"/>
</dbReference>
<dbReference type="Proteomes" id="UP000297595">
    <property type="component" value="Unassembled WGS sequence"/>
</dbReference>
<comment type="caution">
    <text evidence="1">The sequence shown here is derived from an EMBL/GenBank/DDBJ whole genome shotgun (WGS) entry which is preliminary data.</text>
</comment>
<name>A0A7C8K6L7_ORBOL</name>
<accession>A0A7C8K6L7</accession>